<keyword evidence="3 5" id="KW-0268">Exocytosis</keyword>
<evidence type="ECO:0000256" key="2">
    <source>
        <dbReference type="ARBA" id="ARBA00022448"/>
    </source>
</evidence>
<organism evidence="9 10">
    <name type="scientific">Xenopus laevis</name>
    <name type="common">African clawed frog</name>
    <dbReference type="NCBI Taxonomy" id="8355"/>
    <lineage>
        <taxon>Eukaryota</taxon>
        <taxon>Metazoa</taxon>
        <taxon>Chordata</taxon>
        <taxon>Craniata</taxon>
        <taxon>Vertebrata</taxon>
        <taxon>Euteleostomi</taxon>
        <taxon>Amphibia</taxon>
        <taxon>Batrachia</taxon>
        <taxon>Anura</taxon>
        <taxon>Pipoidea</taxon>
        <taxon>Pipidae</taxon>
        <taxon>Xenopodinae</taxon>
        <taxon>Xenopus</taxon>
        <taxon>Xenopus</taxon>
    </lineage>
</organism>
<dbReference type="GeneID" id="100158346"/>
<keyword evidence="2 5" id="KW-0813">Transport</keyword>
<feature type="compositionally biased region" description="Polar residues" evidence="7">
    <location>
        <begin position="241"/>
        <end position="253"/>
    </location>
</feature>
<dbReference type="GO" id="GO:0006887">
    <property type="term" value="P:exocytosis"/>
    <property type="evidence" value="ECO:0007669"/>
    <property type="project" value="UniProtKB-KW"/>
</dbReference>
<dbReference type="PANTHER" id="PTHR12542:SF41">
    <property type="entry name" value="EXOCYST COMPLEX COMPONENT 7"/>
    <property type="match status" value="1"/>
</dbReference>
<comment type="similarity">
    <text evidence="1 5">Belongs to the EXO70 family.</text>
</comment>
<dbReference type="InterPro" id="IPR004140">
    <property type="entry name" value="Exo70"/>
</dbReference>
<reference evidence="10" key="1">
    <citation type="submission" date="2025-08" db="UniProtKB">
        <authorList>
            <consortium name="RefSeq"/>
        </authorList>
    </citation>
    <scope>IDENTIFICATION</scope>
    <source>
        <strain evidence="10">J_2021</strain>
        <tissue evidence="10">Erythrocytes</tissue>
    </source>
</reference>
<evidence type="ECO:0000256" key="3">
    <source>
        <dbReference type="ARBA" id="ARBA00022483"/>
    </source>
</evidence>
<proteinExistence type="inferred from homology"/>
<dbReference type="GO" id="GO:0000145">
    <property type="term" value="C:exocyst"/>
    <property type="evidence" value="ECO:0007669"/>
    <property type="project" value="InterPro"/>
</dbReference>
<dbReference type="InterPro" id="IPR046364">
    <property type="entry name" value="Exo70_C"/>
</dbReference>
<dbReference type="AlphaFoldDB" id="A0A8J1LPA6"/>
<name>A0A8J1LPA6_XENLA</name>
<dbReference type="GO" id="GO:0005546">
    <property type="term" value="F:phosphatidylinositol-4,5-bisphosphate binding"/>
    <property type="evidence" value="ECO:0007669"/>
    <property type="project" value="InterPro"/>
</dbReference>
<evidence type="ECO:0000313" key="9">
    <source>
        <dbReference type="Proteomes" id="UP000186698"/>
    </source>
</evidence>
<dbReference type="Pfam" id="PF03081">
    <property type="entry name" value="Exo70_C"/>
    <property type="match status" value="1"/>
</dbReference>
<feature type="compositionally biased region" description="Basic and acidic residues" evidence="7">
    <location>
        <begin position="275"/>
        <end position="299"/>
    </location>
</feature>
<gene>
    <name evidence="10" type="primary">exoc7.L</name>
    <name evidence="10" type="synonym">exoc7</name>
</gene>
<dbReference type="PANTHER" id="PTHR12542">
    <property type="entry name" value="EXOCYST COMPLEX PROTEIN EXO70"/>
    <property type="match status" value="1"/>
</dbReference>
<evidence type="ECO:0000256" key="6">
    <source>
        <dbReference type="SAM" id="Coils"/>
    </source>
</evidence>
<protein>
    <recommendedName>
        <fullName evidence="4 5">Exocyst complex component 7</fullName>
    </recommendedName>
    <alternativeName>
        <fullName evidence="5">Exocyst complex component Exo70</fullName>
    </alternativeName>
</protein>
<accession>A0A8J1LPA6</accession>
<evidence type="ECO:0000259" key="8">
    <source>
        <dbReference type="Pfam" id="PF03081"/>
    </source>
</evidence>
<evidence type="ECO:0000256" key="7">
    <source>
        <dbReference type="SAM" id="MobiDB-lite"/>
    </source>
</evidence>
<dbReference type="CTD" id="100158346"/>
<comment type="function">
    <text evidence="5">Component of the exocyst complex involved in the docking of exocytic vesicles with fusion sites on the plasma membrane.</text>
</comment>
<dbReference type="InterPro" id="IPR016159">
    <property type="entry name" value="Cullin_repeat-like_dom_sf"/>
</dbReference>
<evidence type="ECO:0000256" key="4">
    <source>
        <dbReference type="ARBA" id="ARBA00026169"/>
    </source>
</evidence>
<evidence type="ECO:0000256" key="1">
    <source>
        <dbReference type="ARBA" id="ARBA00006756"/>
    </source>
</evidence>
<feature type="coiled-coil region" evidence="6">
    <location>
        <begin position="4"/>
        <end position="31"/>
    </location>
</feature>
<keyword evidence="5" id="KW-0653">Protein transport</keyword>
<dbReference type="SUPFAM" id="SSF74788">
    <property type="entry name" value="Cullin repeat-like"/>
    <property type="match status" value="1"/>
</dbReference>
<dbReference type="GO" id="GO:0015031">
    <property type="term" value="P:protein transport"/>
    <property type="evidence" value="ECO:0007669"/>
    <property type="project" value="UniProtKB-KW"/>
</dbReference>
<sequence length="679" mass="78050">MIPSEDSSARKKTIEEKLKQEEETLSFIKESLEKSDQLTNNMVSILSSFESRLMKLENSIIPVHKQTETLQRLQENVDRTLSCLDHVISYYHVATETERVIREGPSGRLEEYLGCIAKIQKAVEYFQDNNPDSPELNRVKSLFERGKESLDTEFRSLLQRYSKPVPPILILDLIGTEEEMESQEETVLEHLPEGILQDVIRISKWLVEYGRNQDFMNVYYQIRSSQLDRSIKGLKDHLRKNSSSSGITYSPAVQNKRKDTPTKKPAKRPVFVPGHEQDSRGRYHGETVGEKHGPASGKEDALDLETDTYIYCISAFVRLAQSEYQLLMYIIPEHHQKKTFDSLIQETLDNLIQEGENIVSAAKKANARHDFTSVLSIFPILRHLKLTKPEFDKVLQGTAASTKNKLPNLITSIETTGAKALEDFADGIKNEQKETNVSKDGTVHEITSNAILFLQQLLEFQETAGAMLASQETSSTASSYNSEFNRRLLSTYICKVLGNLQLKLTHRVKTYEDPALKAIFLHNNFNYILKSLEKSELLQLVSVTQKEPDETYRYHIEQQIQLYQRSWLKVTESLADRNMPVIQGAKLKDKERQIIKERFKSFNENLEELCKIQKSWAIPDKRQRERIRQVQKSIVLEAYGAFLQKYGTGVNFTKNPEKYIKYSVDQVGEMIEKLFDTSA</sequence>
<keyword evidence="6" id="KW-0175">Coiled coil</keyword>
<dbReference type="Pfam" id="PF20669">
    <property type="entry name" value="Exo70_N"/>
    <property type="match status" value="1"/>
</dbReference>
<evidence type="ECO:0000313" key="10">
    <source>
        <dbReference type="RefSeq" id="XP_041431377.1"/>
    </source>
</evidence>
<evidence type="ECO:0000256" key="5">
    <source>
        <dbReference type="RuleBase" id="RU365026"/>
    </source>
</evidence>
<dbReference type="RefSeq" id="XP_041431377.1">
    <property type="nucleotide sequence ID" value="XM_041575443.1"/>
</dbReference>
<dbReference type="Proteomes" id="UP000186698">
    <property type="component" value="Chromosome 9_10L"/>
</dbReference>
<feature type="region of interest" description="Disordered" evidence="7">
    <location>
        <begin position="238"/>
        <end position="299"/>
    </location>
</feature>
<keyword evidence="9" id="KW-1185">Reference proteome</keyword>
<feature type="domain" description="Exocyst complex subunit Exo70 C-terminal" evidence="8">
    <location>
        <begin position="314"/>
        <end position="672"/>
    </location>
</feature>
<dbReference type="Gene3D" id="1.20.1280.170">
    <property type="entry name" value="Exocyst complex component Exo70"/>
    <property type="match status" value="2"/>
</dbReference>